<evidence type="ECO:0000259" key="4">
    <source>
        <dbReference type="PROSITE" id="PS50103"/>
    </source>
</evidence>
<sequence length="421" mass="44935">MNKYPLAVVVGVCVGGLVLIASAVTAAIALLRRRCDSRRQRSKVAQEEESVDTHAAAQHAVLSETQPLLNDSAIRTRYAASPTEYAQSFIGSFPNSTLGVPQSPLQTLARSPCNAVQHIVAVAVTDSSDSDDSGVDSSDEESVSGPAAAFCVRPELGRSPYHDPIGTAPIANVTYVPSGSHYAAADCVSGPTECNGQPADLVSQVMPLIVSTDSRTCAVAEKNAASKLEVDEFTTVPDDCSQTGISTKPEYIPDLVPQLQPEELESSTPTTATTCTVVPDISSVFAPQQQQPEPVDAPHQCSSQATTPNDINSRSRSSSAGGQNAEADLLVESTAQPLNNDAKPFKRRCRFWPSCSNGKCKYTHPQQQCHMYPNCAFGGSCIYVHPSDVQKINSVIAGKGARRAKRKNDIIKFNHLESYTR</sequence>
<dbReference type="STRING" id="763665.A0A2G5B345"/>
<reference evidence="5 6" key="1">
    <citation type="journal article" date="2015" name="Genome Biol. Evol.">
        <title>Phylogenomic analyses indicate that early fungi evolved digesting cell walls of algal ancestors of land plants.</title>
        <authorList>
            <person name="Chang Y."/>
            <person name="Wang S."/>
            <person name="Sekimoto S."/>
            <person name="Aerts A.L."/>
            <person name="Choi C."/>
            <person name="Clum A."/>
            <person name="LaButti K.M."/>
            <person name="Lindquist E.A."/>
            <person name="Yee Ngan C."/>
            <person name="Ohm R.A."/>
            <person name="Salamov A.A."/>
            <person name="Grigoriev I.V."/>
            <person name="Spatafora J.W."/>
            <person name="Berbee M.L."/>
        </authorList>
    </citation>
    <scope>NUCLEOTIDE SEQUENCE [LARGE SCALE GENOMIC DNA]</scope>
    <source>
        <strain evidence="5 6">NRRL 1564</strain>
    </source>
</reference>
<feature type="region of interest" description="Disordered" evidence="2">
    <location>
        <begin position="287"/>
        <end position="324"/>
    </location>
</feature>
<gene>
    <name evidence="5" type="ORF">COEREDRAFT_94554</name>
</gene>
<feature type="zinc finger region" description="C3H1-type" evidence="1">
    <location>
        <begin position="343"/>
        <end position="367"/>
    </location>
</feature>
<dbReference type="AlphaFoldDB" id="A0A2G5B345"/>
<evidence type="ECO:0000256" key="2">
    <source>
        <dbReference type="SAM" id="MobiDB-lite"/>
    </source>
</evidence>
<proteinExistence type="predicted"/>
<keyword evidence="3" id="KW-0812">Transmembrane</keyword>
<keyword evidence="3" id="KW-0472">Membrane</keyword>
<keyword evidence="3" id="KW-1133">Transmembrane helix</keyword>
<evidence type="ECO:0000313" key="5">
    <source>
        <dbReference type="EMBL" id="PIA13442.1"/>
    </source>
</evidence>
<keyword evidence="1" id="KW-0862">Zinc</keyword>
<name>A0A2G5B345_COERN</name>
<keyword evidence="6" id="KW-1185">Reference proteome</keyword>
<dbReference type="Pfam" id="PF14608">
    <property type="entry name" value="zf-CCCH_2"/>
    <property type="match status" value="2"/>
</dbReference>
<keyword evidence="1" id="KW-0863">Zinc-finger</keyword>
<dbReference type="GO" id="GO:0008270">
    <property type="term" value="F:zinc ion binding"/>
    <property type="evidence" value="ECO:0007669"/>
    <property type="project" value="UniProtKB-KW"/>
</dbReference>
<evidence type="ECO:0000256" key="3">
    <source>
        <dbReference type="SAM" id="Phobius"/>
    </source>
</evidence>
<feature type="domain" description="C3H1-type" evidence="4">
    <location>
        <begin position="343"/>
        <end position="367"/>
    </location>
</feature>
<evidence type="ECO:0000313" key="6">
    <source>
        <dbReference type="Proteomes" id="UP000242474"/>
    </source>
</evidence>
<feature type="region of interest" description="Disordered" evidence="2">
    <location>
        <begin position="126"/>
        <end position="146"/>
    </location>
</feature>
<organism evidence="5 6">
    <name type="scientific">Coemansia reversa (strain ATCC 12441 / NRRL 1564)</name>
    <dbReference type="NCBI Taxonomy" id="763665"/>
    <lineage>
        <taxon>Eukaryota</taxon>
        <taxon>Fungi</taxon>
        <taxon>Fungi incertae sedis</taxon>
        <taxon>Zoopagomycota</taxon>
        <taxon>Kickxellomycotina</taxon>
        <taxon>Kickxellomycetes</taxon>
        <taxon>Kickxellales</taxon>
        <taxon>Kickxellaceae</taxon>
        <taxon>Coemansia</taxon>
    </lineage>
</organism>
<keyword evidence="1" id="KW-0479">Metal-binding</keyword>
<dbReference type="Proteomes" id="UP000242474">
    <property type="component" value="Unassembled WGS sequence"/>
</dbReference>
<dbReference type="EMBL" id="KZ303537">
    <property type="protein sequence ID" value="PIA13442.1"/>
    <property type="molecule type" value="Genomic_DNA"/>
</dbReference>
<dbReference type="PROSITE" id="PS50103">
    <property type="entry name" value="ZF_C3H1"/>
    <property type="match status" value="1"/>
</dbReference>
<dbReference type="OrthoDB" id="438553at2759"/>
<feature type="compositionally biased region" description="Polar residues" evidence="2">
    <location>
        <begin position="300"/>
        <end position="322"/>
    </location>
</feature>
<protein>
    <recommendedName>
        <fullName evidence="4">C3H1-type domain-containing protein</fullName>
    </recommendedName>
</protein>
<accession>A0A2G5B345</accession>
<feature type="compositionally biased region" description="Acidic residues" evidence="2">
    <location>
        <begin position="128"/>
        <end position="142"/>
    </location>
</feature>
<evidence type="ECO:0000256" key="1">
    <source>
        <dbReference type="PROSITE-ProRule" id="PRU00723"/>
    </source>
</evidence>
<dbReference type="Gene3D" id="4.10.1000.40">
    <property type="match status" value="1"/>
</dbReference>
<dbReference type="InterPro" id="IPR000571">
    <property type="entry name" value="Znf_CCCH"/>
</dbReference>
<feature type="transmembrane region" description="Helical" evidence="3">
    <location>
        <begin position="6"/>
        <end position="31"/>
    </location>
</feature>